<evidence type="ECO:0000313" key="3">
    <source>
        <dbReference type="EMBL" id="CCD23990.1"/>
    </source>
</evidence>
<dbReference type="RefSeq" id="XP_003669233.1">
    <property type="nucleotide sequence ID" value="XM_003669185.1"/>
</dbReference>
<dbReference type="EMBL" id="HE580269">
    <property type="protein sequence ID" value="CCD23990.1"/>
    <property type="molecule type" value="Genomic_DNA"/>
</dbReference>
<feature type="compositionally biased region" description="Basic and acidic residues" evidence="1">
    <location>
        <begin position="321"/>
        <end position="331"/>
    </location>
</feature>
<feature type="compositionally biased region" description="Basic and acidic residues" evidence="1">
    <location>
        <begin position="430"/>
        <end position="462"/>
    </location>
</feature>
<dbReference type="OMA" id="RENRNCN"/>
<feature type="compositionally biased region" description="Polar residues" evidence="1">
    <location>
        <begin position="465"/>
        <end position="474"/>
    </location>
</feature>
<dbReference type="KEGG" id="ndi:NDAI_0C03300"/>
<dbReference type="eggNOG" id="ENOG502SU1H">
    <property type="taxonomic scope" value="Eukaryota"/>
</dbReference>
<dbReference type="GeneID" id="11496365"/>
<gene>
    <name evidence="3" type="primary">NDAI0C03300</name>
    <name evidence="3" type="ordered locus">NDAI_0C03300</name>
</gene>
<feature type="region of interest" description="Disordered" evidence="1">
    <location>
        <begin position="414"/>
        <end position="474"/>
    </location>
</feature>
<evidence type="ECO:0000256" key="1">
    <source>
        <dbReference type="SAM" id="MobiDB-lite"/>
    </source>
</evidence>
<dbReference type="HOGENOM" id="CLU_286388_0_0_1"/>
<feature type="region of interest" description="Disordered" evidence="1">
    <location>
        <begin position="311"/>
        <end position="331"/>
    </location>
</feature>
<organism evidence="3 4">
    <name type="scientific">Naumovozyma dairenensis (strain ATCC 10597 / BCRC 20456 / CBS 421 / NBRC 0211 / NRRL Y-12639)</name>
    <name type="common">Saccharomyces dairenensis</name>
    <dbReference type="NCBI Taxonomy" id="1071378"/>
    <lineage>
        <taxon>Eukaryota</taxon>
        <taxon>Fungi</taxon>
        <taxon>Dikarya</taxon>
        <taxon>Ascomycota</taxon>
        <taxon>Saccharomycotina</taxon>
        <taxon>Saccharomycetes</taxon>
        <taxon>Saccharomycetales</taxon>
        <taxon>Saccharomycetaceae</taxon>
        <taxon>Naumovozyma</taxon>
    </lineage>
</organism>
<dbReference type="Proteomes" id="UP000000689">
    <property type="component" value="Chromosome 3"/>
</dbReference>
<dbReference type="GO" id="GO:0003676">
    <property type="term" value="F:nucleic acid binding"/>
    <property type="evidence" value="ECO:0007669"/>
    <property type="project" value="InterPro"/>
</dbReference>
<feature type="compositionally biased region" description="Low complexity" evidence="1">
    <location>
        <begin position="263"/>
        <end position="281"/>
    </location>
</feature>
<feature type="compositionally biased region" description="Low complexity" evidence="1">
    <location>
        <begin position="980"/>
        <end position="995"/>
    </location>
</feature>
<dbReference type="Pfam" id="PF03184">
    <property type="entry name" value="DDE_1"/>
    <property type="match status" value="1"/>
</dbReference>
<feature type="compositionally biased region" description="Low complexity" evidence="1">
    <location>
        <begin position="579"/>
        <end position="590"/>
    </location>
</feature>
<feature type="region of interest" description="Disordered" evidence="1">
    <location>
        <begin position="263"/>
        <end position="283"/>
    </location>
</feature>
<evidence type="ECO:0000313" key="4">
    <source>
        <dbReference type="Proteomes" id="UP000000689"/>
    </source>
</evidence>
<feature type="compositionally biased region" description="Basic and acidic residues" evidence="1">
    <location>
        <begin position="914"/>
        <end position="930"/>
    </location>
</feature>
<feature type="compositionally biased region" description="Basic and acidic residues" evidence="1">
    <location>
        <begin position="948"/>
        <end position="969"/>
    </location>
</feature>
<evidence type="ECO:0000259" key="2">
    <source>
        <dbReference type="Pfam" id="PF03184"/>
    </source>
</evidence>
<feature type="region of interest" description="Disordered" evidence="1">
    <location>
        <begin position="892"/>
        <end position="999"/>
    </location>
</feature>
<dbReference type="InterPro" id="IPR004875">
    <property type="entry name" value="DDE_SF_endonuclease_dom"/>
</dbReference>
<name>G0W879_NAUDC</name>
<feature type="compositionally biased region" description="Acidic residues" evidence="1">
    <location>
        <begin position="931"/>
        <end position="947"/>
    </location>
</feature>
<feature type="region of interest" description="Disordered" evidence="1">
    <location>
        <begin position="541"/>
        <end position="590"/>
    </location>
</feature>
<dbReference type="OrthoDB" id="4065329at2759"/>
<sequence>MLGLQKIIDLSMSINLSNVEPDLIKSTDEYPLEVIPGEFHEQQVYITDPAMIHDISKLNYGRISRDKSMDKIEQQDLKRHIIEMATTFYRYNNKHLRDNVRKPSVTTVSKYFGIARQTFDDHLKGFHKNSVIFGAASKPLLESNEILLFKAMLSIAHNNEFPLPNMDDDLKYYIERFLNRKKLALNETETVDELLDKLNNATTISPSDPHNDPFTLLSAYSIIHDGILIKTSDLNDHTFNSKLRNTFNALNYIKRLAKNNNVMKNRNNSNVNSGSSSNNKVVSKRTITRIRQKLGISQKKRKLLINEKLHPTINNNNNDNNNRENRNCNDEDDQVKNKEWLRSNILFNQSLTEYDDRIWNCDEILIKVGEIGDRYRSPKKLKSKISTNNNNNNDNNNTKNASLLHIEEQERRKQPFNIPGGHGTQIQNPEDDRRSNGSKIETKESRQNNDEKRNRNENENYFHKSFQSNNNTDNISESVIDTLLRTEDNRGNNDNGSYSLDGIDTVSSSRIPHDLDHIGHQTVNPVDLGDHSKFAHQIHYNFDDTEKNQPSAKDGNDGEEEDEEQSTGGMREDSNLQDTTTTTTTTNNNNNTVMISIADDEFSLLYTVGIDGSILKPNIILNSEYDNRTNGRDSIISQIKYNRMKDDWIITIPSKEDEEERNKIEIFSKYIIECFHKQTAKFLQSKGLDYHSTRRLLIINSEIIPFQMDFLRVLNELNIDLLIIPSYSSTMLQPLDFGILNFFKSELRKLNRQWYSGSLVIPKMYKDEHVDDHTTNNNEAQNNYFLNHDYEHNNNHGYTIHQNLNNSISDDHQRKKAKDSNTDDMTLTDQIEIIYYLQNSLSKRIKNIHDIVRNGFGRVMINVGLNHGKLMQFIYNCEENIRLKELDNGATALPGNEMSGRIRRSNIDITPPHTAEERRQDEHHHIKFNDDNNDDDDEEEEEEQEEETLYHKESQRYSHKIDDDHEHNHTNNHFTVPMSNHPNNHHTTTNTNHNENGNEHEAMLTNSANTEDDLRLANIVRENISDATMTSVFFEPLLPVPDLEGNQSHHDFTNSDNANNNDTNNNSNNNNTNNSHGMD</sequence>
<protein>
    <recommendedName>
        <fullName evidence="2">DDE-1 domain-containing protein</fullName>
    </recommendedName>
</protein>
<keyword evidence="4" id="KW-1185">Reference proteome</keyword>
<feature type="region of interest" description="Disordered" evidence="1">
    <location>
        <begin position="1044"/>
        <end position="1079"/>
    </location>
</feature>
<feature type="compositionally biased region" description="Low complexity" evidence="1">
    <location>
        <begin position="1054"/>
        <end position="1079"/>
    </location>
</feature>
<proteinExistence type="predicted"/>
<reference evidence="3 4" key="1">
    <citation type="journal article" date="2011" name="Proc. Natl. Acad. Sci. U.S.A.">
        <title>Evolutionary erosion of yeast sex chromosomes by mating-type switching accidents.</title>
        <authorList>
            <person name="Gordon J.L."/>
            <person name="Armisen D."/>
            <person name="Proux-Wera E."/>
            <person name="Oheigeartaigh S.S."/>
            <person name="Byrne K.P."/>
            <person name="Wolfe K.H."/>
        </authorList>
    </citation>
    <scope>NUCLEOTIDE SEQUENCE [LARGE SCALE GENOMIC DNA]</scope>
    <source>
        <strain evidence="4">ATCC 10597 / BCRC 20456 / CBS 421 / NBRC 0211 / NRRL Y-12639</strain>
    </source>
</reference>
<dbReference type="AlphaFoldDB" id="G0W879"/>
<accession>G0W879</accession>
<feature type="domain" description="DDE-1" evidence="2">
    <location>
        <begin position="665"/>
        <end position="754"/>
    </location>
</feature>